<dbReference type="FunFam" id="1.10.10.10:FF:000214">
    <property type="entry name" value="Methylated-DNA--protein-cysteine methyltransferase"/>
    <property type="match status" value="1"/>
</dbReference>
<organism evidence="10 11">
    <name type="scientific">Geotalea uraniireducens (strain Rf4)</name>
    <name type="common">Geobacter uraniireducens</name>
    <dbReference type="NCBI Taxonomy" id="351605"/>
    <lineage>
        <taxon>Bacteria</taxon>
        <taxon>Pseudomonadati</taxon>
        <taxon>Thermodesulfobacteriota</taxon>
        <taxon>Desulfuromonadia</taxon>
        <taxon>Geobacterales</taxon>
        <taxon>Geobacteraceae</taxon>
        <taxon>Geotalea</taxon>
    </lineage>
</organism>
<dbReference type="PANTHER" id="PTHR10815">
    <property type="entry name" value="METHYLATED-DNA--PROTEIN-CYSTEINE METHYLTRANSFERASE"/>
    <property type="match status" value="1"/>
</dbReference>
<comment type="similarity">
    <text evidence="2">Belongs to the MGMT family.</text>
</comment>
<evidence type="ECO:0000256" key="4">
    <source>
        <dbReference type="ARBA" id="ARBA00022603"/>
    </source>
</evidence>
<dbReference type="InterPro" id="IPR036388">
    <property type="entry name" value="WH-like_DNA-bd_sf"/>
</dbReference>
<dbReference type="STRING" id="351605.Gura_3260"/>
<dbReference type="Proteomes" id="UP000006695">
    <property type="component" value="Chromosome"/>
</dbReference>
<keyword evidence="7" id="KW-0234">DNA repair</keyword>
<name>A5G6K3_GEOUR</name>
<dbReference type="GO" id="GO:0003908">
    <property type="term" value="F:methylated-DNA-[protein]-cysteine S-methyltransferase activity"/>
    <property type="evidence" value="ECO:0007669"/>
    <property type="project" value="UniProtKB-EC"/>
</dbReference>
<dbReference type="CDD" id="cd06445">
    <property type="entry name" value="ATase"/>
    <property type="match status" value="1"/>
</dbReference>
<evidence type="ECO:0000313" key="11">
    <source>
        <dbReference type="Proteomes" id="UP000006695"/>
    </source>
</evidence>
<dbReference type="SUPFAM" id="SSF46767">
    <property type="entry name" value="Methylated DNA-protein cysteine methyltransferase, C-terminal domain"/>
    <property type="match status" value="1"/>
</dbReference>
<protein>
    <recommendedName>
        <fullName evidence="3">methylated-DNA--[protein]-cysteine S-methyltransferase</fullName>
        <ecNumber evidence="3">2.1.1.63</ecNumber>
    </recommendedName>
</protein>
<evidence type="ECO:0000256" key="2">
    <source>
        <dbReference type="ARBA" id="ARBA00008711"/>
    </source>
</evidence>
<dbReference type="OrthoDB" id="9802228at2"/>
<feature type="domain" description="Methylated-DNA-[protein]-cysteine S-methyltransferase DNA binding" evidence="9">
    <location>
        <begin position="91"/>
        <end position="173"/>
    </location>
</feature>
<gene>
    <name evidence="10" type="ordered locus">Gura_3260</name>
</gene>
<evidence type="ECO:0000256" key="7">
    <source>
        <dbReference type="ARBA" id="ARBA00023204"/>
    </source>
</evidence>
<comment type="catalytic activity">
    <reaction evidence="1">
        <text>a 4-O-methyl-thymidine in DNA + L-cysteinyl-[protein] = a thymidine in DNA + S-methyl-L-cysteinyl-[protein]</text>
        <dbReference type="Rhea" id="RHEA:53428"/>
        <dbReference type="Rhea" id="RHEA-COMP:10131"/>
        <dbReference type="Rhea" id="RHEA-COMP:10132"/>
        <dbReference type="Rhea" id="RHEA-COMP:13555"/>
        <dbReference type="Rhea" id="RHEA-COMP:13556"/>
        <dbReference type="ChEBI" id="CHEBI:29950"/>
        <dbReference type="ChEBI" id="CHEBI:82612"/>
        <dbReference type="ChEBI" id="CHEBI:137386"/>
        <dbReference type="ChEBI" id="CHEBI:137387"/>
        <dbReference type="EC" id="2.1.1.63"/>
    </reaction>
</comment>
<dbReference type="AlphaFoldDB" id="A5G6K3"/>
<dbReference type="RefSeq" id="WP_011940084.1">
    <property type="nucleotide sequence ID" value="NC_009483.1"/>
</dbReference>
<evidence type="ECO:0000256" key="8">
    <source>
        <dbReference type="ARBA" id="ARBA00049348"/>
    </source>
</evidence>
<dbReference type="PROSITE" id="PS00374">
    <property type="entry name" value="MGMT"/>
    <property type="match status" value="1"/>
</dbReference>
<dbReference type="InterPro" id="IPR036631">
    <property type="entry name" value="MGMT_N_sf"/>
</dbReference>
<keyword evidence="11" id="KW-1185">Reference proteome</keyword>
<dbReference type="Gene3D" id="1.10.10.10">
    <property type="entry name" value="Winged helix-like DNA-binding domain superfamily/Winged helix DNA-binding domain"/>
    <property type="match status" value="1"/>
</dbReference>
<accession>A5G6K3</accession>
<reference evidence="10 11" key="1">
    <citation type="submission" date="2007-05" db="EMBL/GenBank/DDBJ databases">
        <title>Complete sequence of Geobacter uraniireducens Rf4.</title>
        <authorList>
            <consortium name="US DOE Joint Genome Institute"/>
            <person name="Copeland A."/>
            <person name="Lucas S."/>
            <person name="Lapidus A."/>
            <person name="Barry K."/>
            <person name="Detter J.C."/>
            <person name="Glavina del Rio T."/>
            <person name="Hammon N."/>
            <person name="Israni S."/>
            <person name="Dalin E."/>
            <person name="Tice H."/>
            <person name="Pitluck S."/>
            <person name="Chertkov O."/>
            <person name="Brettin T."/>
            <person name="Bruce D."/>
            <person name="Han C."/>
            <person name="Schmutz J."/>
            <person name="Larimer F."/>
            <person name="Land M."/>
            <person name="Hauser L."/>
            <person name="Kyrpides N."/>
            <person name="Mikhailova N."/>
            <person name="Shelobolina E."/>
            <person name="Aklujkar M."/>
            <person name="Lovley D."/>
            <person name="Richardson P."/>
        </authorList>
    </citation>
    <scope>NUCLEOTIDE SEQUENCE [LARGE SCALE GENOMIC DNA]</scope>
    <source>
        <strain evidence="10 11">Rf4</strain>
    </source>
</reference>
<keyword evidence="6" id="KW-0227">DNA damage</keyword>
<dbReference type="GO" id="GO:0006281">
    <property type="term" value="P:DNA repair"/>
    <property type="evidence" value="ECO:0007669"/>
    <property type="project" value="UniProtKB-KW"/>
</dbReference>
<dbReference type="InterPro" id="IPR001497">
    <property type="entry name" value="MethylDNA_cys_MeTrfase_AS"/>
</dbReference>
<evidence type="ECO:0000259" key="9">
    <source>
        <dbReference type="Pfam" id="PF01035"/>
    </source>
</evidence>
<evidence type="ECO:0000256" key="6">
    <source>
        <dbReference type="ARBA" id="ARBA00022763"/>
    </source>
</evidence>
<proteinExistence type="inferred from homology"/>
<comment type="catalytic activity">
    <reaction evidence="8">
        <text>a 6-O-methyl-2'-deoxyguanosine in DNA + L-cysteinyl-[protein] = S-methyl-L-cysteinyl-[protein] + a 2'-deoxyguanosine in DNA</text>
        <dbReference type="Rhea" id="RHEA:24000"/>
        <dbReference type="Rhea" id="RHEA-COMP:10131"/>
        <dbReference type="Rhea" id="RHEA-COMP:10132"/>
        <dbReference type="Rhea" id="RHEA-COMP:11367"/>
        <dbReference type="Rhea" id="RHEA-COMP:11368"/>
        <dbReference type="ChEBI" id="CHEBI:29950"/>
        <dbReference type="ChEBI" id="CHEBI:82612"/>
        <dbReference type="ChEBI" id="CHEBI:85445"/>
        <dbReference type="ChEBI" id="CHEBI:85448"/>
        <dbReference type="EC" id="2.1.1.63"/>
    </reaction>
</comment>
<dbReference type="SUPFAM" id="SSF53155">
    <property type="entry name" value="Methylated DNA-protein cysteine methyltransferase domain"/>
    <property type="match status" value="1"/>
</dbReference>
<dbReference type="InterPro" id="IPR036217">
    <property type="entry name" value="MethylDNA_cys_MeTrfase_DNAb"/>
</dbReference>
<evidence type="ECO:0000313" key="10">
    <source>
        <dbReference type="EMBL" id="ABQ27421.1"/>
    </source>
</evidence>
<dbReference type="HOGENOM" id="CLU_000445_52_2_7"/>
<dbReference type="Pfam" id="PF01035">
    <property type="entry name" value="DNA_binding_1"/>
    <property type="match status" value="1"/>
</dbReference>
<dbReference type="InterPro" id="IPR014048">
    <property type="entry name" value="MethylDNA_cys_MeTrfase_DNA-bd"/>
</dbReference>
<dbReference type="EMBL" id="CP000698">
    <property type="protein sequence ID" value="ABQ27421.1"/>
    <property type="molecule type" value="Genomic_DNA"/>
</dbReference>
<evidence type="ECO:0000256" key="5">
    <source>
        <dbReference type="ARBA" id="ARBA00022679"/>
    </source>
</evidence>
<dbReference type="GO" id="GO:0032259">
    <property type="term" value="P:methylation"/>
    <property type="evidence" value="ECO:0007669"/>
    <property type="project" value="UniProtKB-KW"/>
</dbReference>
<dbReference type="PANTHER" id="PTHR10815:SF13">
    <property type="entry name" value="METHYLATED-DNA--PROTEIN-CYSTEINE METHYLTRANSFERASE"/>
    <property type="match status" value="1"/>
</dbReference>
<keyword evidence="5 10" id="KW-0808">Transferase</keyword>
<sequence length="191" mass="20448">MRKQESGEYRSIFVTEFGSGAVVASAEGLVEVFLPFAGNSPAEMAERVGELYPSAVRENPLTMKAAGLLQRYFAGEKVTFDIKIDRRGFTPFQQAVYAEVSKIPYGMVKTYGEVAGAIGRQRAARGVGTSMARNPLPIIIPCHRVVGGAGDMTGYSGAGGIVSKRLLLTMEGVVLDDCGRVKPSVPGRNDR</sequence>
<keyword evidence="4 10" id="KW-0489">Methyltransferase</keyword>
<evidence type="ECO:0000256" key="1">
    <source>
        <dbReference type="ARBA" id="ARBA00001286"/>
    </source>
</evidence>
<dbReference type="KEGG" id="gur:Gura_3260"/>
<evidence type="ECO:0000256" key="3">
    <source>
        <dbReference type="ARBA" id="ARBA00011918"/>
    </source>
</evidence>
<dbReference type="NCBIfam" id="TIGR00589">
    <property type="entry name" value="ogt"/>
    <property type="match status" value="1"/>
</dbReference>
<dbReference type="EC" id="2.1.1.63" evidence="3"/>